<dbReference type="PANTHER" id="PTHR24271">
    <property type="entry name" value="KALLIKREIN-RELATED"/>
    <property type="match status" value="1"/>
</dbReference>
<dbReference type="SMART" id="SM00020">
    <property type="entry name" value="Tryp_SPc"/>
    <property type="match status" value="1"/>
</dbReference>
<dbReference type="PROSITE" id="PS50240">
    <property type="entry name" value="TRYPSIN_DOM"/>
    <property type="match status" value="1"/>
</dbReference>
<reference evidence="9" key="2">
    <citation type="submission" date="2025-08" db="UniProtKB">
        <authorList>
            <consortium name="Ensembl"/>
        </authorList>
    </citation>
    <scope>IDENTIFICATION</scope>
    <source>
        <strain evidence="9">Glennie</strain>
    </source>
</reference>
<dbReference type="InterPro" id="IPR001314">
    <property type="entry name" value="Peptidase_S1A"/>
</dbReference>
<reference evidence="9" key="3">
    <citation type="submission" date="2025-09" db="UniProtKB">
        <authorList>
            <consortium name="Ensembl"/>
        </authorList>
    </citation>
    <scope>IDENTIFICATION</scope>
    <source>
        <strain evidence="9">Glennie</strain>
    </source>
</reference>
<dbReference type="PROSITE" id="PS00134">
    <property type="entry name" value="TRYPSIN_HIS"/>
    <property type="match status" value="1"/>
</dbReference>
<dbReference type="AlphaFoldDB" id="A0A6I8MY09"/>
<dbReference type="InterPro" id="IPR043504">
    <property type="entry name" value="Peptidase_S1_PA_chymotrypsin"/>
</dbReference>
<evidence type="ECO:0000256" key="3">
    <source>
        <dbReference type="ARBA" id="ARBA00022801"/>
    </source>
</evidence>
<dbReference type="InterPro" id="IPR018114">
    <property type="entry name" value="TRYPSIN_HIS"/>
</dbReference>
<dbReference type="GO" id="GO:0006508">
    <property type="term" value="P:proteolysis"/>
    <property type="evidence" value="ECO:0007669"/>
    <property type="project" value="UniProtKB-KW"/>
</dbReference>
<comment type="similarity">
    <text evidence="1">Belongs to the peptidase S1 family. Snake venom subfamily.</text>
</comment>
<keyword evidence="2 6" id="KW-0645">Protease</keyword>
<evidence type="ECO:0000313" key="10">
    <source>
        <dbReference type="Proteomes" id="UP000002279"/>
    </source>
</evidence>
<dbReference type="Proteomes" id="UP000002279">
    <property type="component" value="Chromosome 5"/>
</dbReference>
<keyword evidence="3 6" id="KW-0378">Hydrolase</keyword>
<dbReference type="PANTHER" id="PTHR24271:SF57">
    <property type="entry name" value="KALLIKREIN-9"/>
    <property type="match status" value="1"/>
</dbReference>
<evidence type="ECO:0000256" key="7">
    <source>
        <dbReference type="SAM" id="MobiDB-lite"/>
    </source>
</evidence>
<keyword evidence="4 6" id="KW-0720">Serine protease</keyword>
<evidence type="ECO:0000256" key="5">
    <source>
        <dbReference type="ARBA" id="ARBA00023157"/>
    </source>
</evidence>
<dbReference type="Ensembl" id="ENSOANT00000058959.1">
    <property type="protein sequence ID" value="ENSOANP00000033585.1"/>
    <property type="gene ID" value="ENSOANG00000045524.1"/>
</dbReference>
<evidence type="ECO:0000256" key="1">
    <source>
        <dbReference type="ARBA" id="ARBA00009228"/>
    </source>
</evidence>
<accession>A0A6I8MY09</accession>
<dbReference type="PROSITE" id="PS00135">
    <property type="entry name" value="TRYPSIN_SER"/>
    <property type="match status" value="1"/>
</dbReference>
<evidence type="ECO:0000259" key="8">
    <source>
        <dbReference type="PROSITE" id="PS50240"/>
    </source>
</evidence>
<evidence type="ECO:0000256" key="4">
    <source>
        <dbReference type="ARBA" id="ARBA00022825"/>
    </source>
</evidence>
<protein>
    <submittedName>
        <fullName evidence="9">Kallikrein related peptidase 9</fullName>
    </submittedName>
</protein>
<organism evidence="9 10">
    <name type="scientific">Ornithorhynchus anatinus</name>
    <name type="common">Duckbill platypus</name>
    <dbReference type="NCBI Taxonomy" id="9258"/>
    <lineage>
        <taxon>Eukaryota</taxon>
        <taxon>Metazoa</taxon>
        <taxon>Chordata</taxon>
        <taxon>Craniata</taxon>
        <taxon>Vertebrata</taxon>
        <taxon>Euteleostomi</taxon>
        <taxon>Mammalia</taxon>
        <taxon>Monotremata</taxon>
        <taxon>Ornithorhynchidae</taxon>
        <taxon>Ornithorhynchus</taxon>
    </lineage>
</organism>
<dbReference type="CDD" id="cd00190">
    <property type="entry name" value="Tryp_SPc"/>
    <property type="match status" value="1"/>
</dbReference>
<dbReference type="SUPFAM" id="SSF50494">
    <property type="entry name" value="Trypsin-like serine proteases"/>
    <property type="match status" value="1"/>
</dbReference>
<keyword evidence="10" id="KW-1185">Reference proteome</keyword>
<sequence length="259" mass="28465">ALLGGRPLSSTGSPTFPGYHPSPTSMTPRPSWDAGSPCPPGSQPWQAGLFFLTRLFCGATLLSDRWLLTAAHCRKYLWVRLGEHNLFQWEGPERLIRVTRFFPHPRFNSNLSAHDHNHDVMLVRLPRPVRLSPSIQPIQLASSCPDPGTLCLVSGWGAFASPKGRYPDSLQCANITILERRLCQRAYPGMVSPNMICAGVWTGGTGSCQGDSGGPLICDGVLHGVVSGGSDPCGKPRRPAIYTSICRYRKWIRRTMEKN</sequence>
<evidence type="ECO:0000313" key="9">
    <source>
        <dbReference type="Ensembl" id="ENSOANP00000033585.1"/>
    </source>
</evidence>
<feature type="domain" description="Peptidase S1" evidence="8">
    <location>
        <begin position="2"/>
        <end position="257"/>
    </location>
</feature>
<keyword evidence="5" id="KW-1015">Disulfide bond</keyword>
<reference evidence="9 10" key="1">
    <citation type="journal article" date="2008" name="Nature">
        <title>Genome analysis of the platypus reveals unique signatures of evolution.</title>
        <authorList>
            <person name="Warren W.C."/>
            <person name="Hillier L.W."/>
            <person name="Marshall Graves J.A."/>
            <person name="Birney E."/>
            <person name="Ponting C.P."/>
            <person name="Grutzner F."/>
            <person name="Belov K."/>
            <person name="Miller W."/>
            <person name="Clarke L."/>
            <person name="Chinwalla A.T."/>
            <person name="Yang S.P."/>
            <person name="Heger A."/>
            <person name="Locke D.P."/>
            <person name="Miethke P."/>
            <person name="Waters P.D."/>
            <person name="Veyrunes F."/>
            <person name="Fulton L."/>
            <person name="Fulton B."/>
            <person name="Graves T."/>
            <person name="Wallis J."/>
            <person name="Puente X.S."/>
            <person name="Lopez-Otin C."/>
            <person name="Ordonez G.R."/>
            <person name="Eichler E.E."/>
            <person name="Chen L."/>
            <person name="Cheng Z."/>
            <person name="Deakin J.E."/>
            <person name="Alsop A."/>
            <person name="Thompson K."/>
            <person name="Kirby P."/>
            <person name="Papenfuss A.T."/>
            <person name="Wakefield M.J."/>
            <person name="Olender T."/>
            <person name="Lancet D."/>
            <person name="Huttley G.A."/>
            <person name="Smit A.F."/>
            <person name="Pask A."/>
            <person name="Temple-Smith P."/>
            <person name="Batzer M.A."/>
            <person name="Walker J.A."/>
            <person name="Konkel M.K."/>
            <person name="Harris R.S."/>
            <person name="Whittington C.M."/>
            <person name="Wong E.S."/>
            <person name="Gemmell N.J."/>
            <person name="Buschiazzo E."/>
            <person name="Vargas Jentzsch I.M."/>
            <person name="Merkel A."/>
            <person name="Schmitz J."/>
            <person name="Zemann A."/>
            <person name="Churakov G."/>
            <person name="Kriegs J.O."/>
            <person name="Brosius J."/>
            <person name="Murchison E.P."/>
            <person name="Sachidanandam R."/>
            <person name="Smith C."/>
            <person name="Hannon G.J."/>
            <person name="Tsend-Ayush E."/>
            <person name="McMillan D."/>
            <person name="Attenborough R."/>
            <person name="Rens W."/>
            <person name="Ferguson-Smith M."/>
            <person name="Lefevre C.M."/>
            <person name="Sharp J.A."/>
            <person name="Nicholas K.R."/>
            <person name="Ray D.A."/>
            <person name="Kube M."/>
            <person name="Reinhardt R."/>
            <person name="Pringle T.H."/>
            <person name="Taylor J."/>
            <person name="Jones R.C."/>
            <person name="Nixon B."/>
            <person name="Dacheux J.L."/>
            <person name="Niwa H."/>
            <person name="Sekita Y."/>
            <person name="Huang X."/>
            <person name="Stark A."/>
            <person name="Kheradpour P."/>
            <person name="Kellis M."/>
            <person name="Flicek P."/>
            <person name="Chen Y."/>
            <person name="Webber C."/>
            <person name="Hardison R."/>
            <person name="Nelson J."/>
            <person name="Hallsworth-Pepin K."/>
            <person name="Delehaunty K."/>
            <person name="Markovic C."/>
            <person name="Minx P."/>
            <person name="Feng Y."/>
            <person name="Kremitzki C."/>
            <person name="Mitreva M."/>
            <person name="Glasscock J."/>
            <person name="Wylie T."/>
            <person name="Wohldmann P."/>
            <person name="Thiru P."/>
            <person name="Nhan M.N."/>
            <person name="Pohl C.S."/>
            <person name="Smith S.M."/>
            <person name="Hou S."/>
            <person name="Nefedov M."/>
            <person name="de Jong P.J."/>
            <person name="Renfree M.B."/>
            <person name="Mardis E.R."/>
            <person name="Wilson R.K."/>
        </authorList>
    </citation>
    <scope>NUCLEOTIDE SEQUENCE [LARGE SCALE GENOMIC DNA]</scope>
    <source>
        <strain evidence="9 10">Glennie</strain>
    </source>
</reference>
<name>A0A6I8MY09_ORNAN</name>
<dbReference type="InterPro" id="IPR001254">
    <property type="entry name" value="Trypsin_dom"/>
</dbReference>
<dbReference type="GO" id="GO:0004252">
    <property type="term" value="F:serine-type endopeptidase activity"/>
    <property type="evidence" value="ECO:0007669"/>
    <property type="project" value="InterPro"/>
</dbReference>
<evidence type="ECO:0000256" key="6">
    <source>
        <dbReference type="RuleBase" id="RU363034"/>
    </source>
</evidence>
<dbReference type="Pfam" id="PF00089">
    <property type="entry name" value="Trypsin"/>
    <property type="match status" value="1"/>
</dbReference>
<dbReference type="GeneTree" id="ENSGT00940000162323"/>
<dbReference type="InterPro" id="IPR009003">
    <property type="entry name" value="Peptidase_S1_PA"/>
</dbReference>
<dbReference type="Gene3D" id="2.40.10.10">
    <property type="entry name" value="Trypsin-like serine proteases"/>
    <property type="match status" value="2"/>
</dbReference>
<dbReference type="InterPro" id="IPR033116">
    <property type="entry name" value="TRYPSIN_SER"/>
</dbReference>
<evidence type="ECO:0000256" key="2">
    <source>
        <dbReference type="ARBA" id="ARBA00022670"/>
    </source>
</evidence>
<proteinExistence type="inferred from homology"/>
<feature type="region of interest" description="Disordered" evidence="7">
    <location>
        <begin position="1"/>
        <end position="39"/>
    </location>
</feature>
<dbReference type="FunFam" id="2.40.10.10:FF:000010">
    <property type="entry name" value="Kallikrein related peptidase 11"/>
    <property type="match status" value="1"/>
</dbReference>
<gene>
    <name evidence="9" type="primary">KLK9</name>
</gene>
<dbReference type="PRINTS" id="PR00722">
    <property type="entry name" value="CHYMOTRYPSIN"/>
</dbReference>